<organism evidence="2 3">
    <name type="scientific">Halarchaeum rubridurum</name>
    <dbReference type="NCBI Taxonomy" id="489911"/>
    <lineage>
        <taxon>Archaea</taxon>
        <taxon>Methanobacteriati</taxon>
        <taxon>Methanobacteriota</taxon>
        <taxon>Stenosarchaea group</taxon>
        <taxon>Halobacteria</taxon>
        <taxon>Halobacteriales</taxon>
        <taxon>Halobacteriaceae</taxon>
    </lineage>
</organism>
<accession>A0A830G1N1</accession>
<reference evidence="2" key="1">
    <citation type="journal article" date="2014" name="Int. J. Syst. Evol. Microbiol.">
        <title>Complete genome sequence of Corynebacterium casei LMG S-19264T (=DSM 44701T), isolated from a smear-ripened cheese.</title>
        <authorList>
            <consortium name="US DOE Joint Genome Institute (JGI-PGF)"/>
            <person name="Walter F."/>
            <person name="Albersmeier A."/>
            <person name="Kalinowski J."/>
            <person name="Ruckert C."/>
        </authorList>
    </citation>
    <scope>NUCLEOTIDE SEQUENCE</scope>
    <source>
        <strain evidence="2">JCM 16108</strain>
    </source>
</reference>
<keyword evidence="3" id="KW-1185">Reference proteome</keyword>
<keyword evidence="1" id="KW-0472">Membrane</keyword>
<evidence type="ECO:0000313" key="2">
    <source>
        <dbReference type="EMBL" id="GGM71133.1"/>
    </source>
</evidence>
<proteinExistence type="predicted"/>
<keyword evidence="1" id="KW-1133">Transmembrane helix</keyword>
<gene>
    <name evidence="2" type="ORF">GCM10009017_21540</name>
</gene>
<dbReference type="EMBL" id="BMOO01000005">
    <property type="protein sequence ID" value="GGM71133.1"/>
    <property type="molecule type" value="Genomic_DNA"/>
</dbReference>
<evidence type="ECO:0000256" key="1">
    <source>
        <dbReference type="SAM" id="Phobius"/>
    </source>
</evidence>
<dbReference type="AlphaFoldDB" id="A0A830G1N1"/>
<feature type="transmembrane region" description="Helical" evidence="1">
    <location>
        <begin position="42"/>
        <end position="64"/>
    </location>
</feature>
<protein>
    <submittedName>
        <fullName evidence="2">Uncharacterized protein</fullName>
    </submittedName>
</protein>
<dbReference type="Proteomes" id="UP000614609">
    <property type="component" value="Unassembled WGS sequence"/>
</dbReference>
<comment type="caution">
    <text evidence="2">The sequence shown here is derived from an EMBL/GenBank/DDBJ whole genome shotgun (WGS) entry which is preliminary data.</text>
</comment>
<feature type="transmembrane region" description="Helical" evidence="1">
    <location>
        <begin position="16"/>
        <end position="36"/>
    </location>
</feature>
<name>A0A830G1N1_9EURY</name>
<reference evidence="2" key="2">
    <citation type="submission" date="2020-09" db="EMBL/GenBank/DDBJ databases">
        <authorList>
            <person name="Sun Q."/>
            <person name="Ohkuma M."/>
        </authorList>
    </citation>
    <scope>NUCLEOTIDE SEQUENCE</scope>
    <source>
        <strain evidence="2">JCM 16108</strain>
    </source>
</reference>
<sequence>MCRATQDASKMETKTLAGLPLLVVAAALLLWTTLTMTTVGPMTLGVGAVAAVGLAAGSLLVGTAGDGRSV</sequence>
<keyword evidence="1" id="KW-0812">Transmembrane</keyword>
<evidence type="ECO:0000313" key="3">
    <source>
        <dbReference type="Proteomes" id="UP000614609"/>
    </source>
</evidence>